<dbReference type="PROSITE" id="PS50061">
    <property type="entry name" value="ETS_DOMAIN_3"/>
    <property type="match status" value="1"/>
</dbReference>
<evidence type="ECO:0000256" key="3">
    <source>
        <dbReference type="ARBA" id="ARBA00022553"/>
    </source>
</evidence>
<evidence type="ECO:0000313" key="13">
    <source>
        <dbReference type="Proteomes" id="UP000002280"/>
    </source>
</evidence>
<dbReference type="GO" id="GO:0045893">
    <property type="term" value="P:positive regulation of DNA-templated transcription"/>
    <property type="evidence" value="ECO:0007669"/>
    <property type="project" value="UniProtKB-ARBA"/>
</dbReference>
<comment type="subcellular location">
    <subcellularLocation>
        <location evidence="1 9">Nucleus</location>
    </subcellularLocation>
</comment>
<dbReference type="KEGG" id="mdo:103105715"/>
<dbReference type="InterPro" id="IPR000418">
    <property type="entry name" value="Ets_dom"/>
</dbReference>
<dbReference type="RefSeq" id="XP_007507216.1">
    <property type="nucleotide sequence ID" value="XM_007507154.3"/>
</dbReference>
<reference evidence="12" key="3">
    <citation type="submission" date="2025-09" db="UniProtKB">
        <authorList>
            <consortium name="Ensembl"/>
        </authorList>
    </citation>
    <scope>IDENTIFICATION</scope>
</reference>
<gene>
    <name evidence="12" type="primary">LOC103105715</name>
</gene>
<dbReference type="InterPro" id="IPR036390">
    <property type="entry name" value="WH_DNA-bd_sf"/>
</dbReference>
<evidence type="ECO:0000256" key="6">
    <source>
        <dbReference type="ARBA" id="ARBA00023159"/>
    </source>
</evidence>
<dbReference type="GO" id="GO:0043565">
    <property type="term" value="F:sequence-specific DNA binding"/>
    <property type="evidence" value="ECO:0007669"/>
    <property type="project" value="InterPro"/>
</dbReference>
<evidence type="ECO:0000256" key="7">
    <source>
        <dbReference type="ARBA" id="ARBA00023163"/>
    </source>
</evidence>
<keyword evidence="6" id="KW-0010">Activator</keyword>
<reference evidence="12 13" key="1">
    <citation type="journal article" date="2007" name="Nature">
        <title>Genome of the marsupial Monodelphis domestica reveals innovation in non-coding sequences.</title>
        <authorList>
            <person name="Mikkelsen T.S."/>
            <person name="Wakefield M.J."/>
            <person name="Aken B."/>
            <person name="Amemiya C.T."/>
            <person name="Chang J.L."/>
            <person name="Duke S."/>
            <person name="Garber M."/>
            <person name="Gentles A.J."/>
            <person name="Goodstadt L."/>
            <person name="Heger A."/>
            <person name="Jurka J."/>
            <person name="Kamal M."/>
            <person name="Mauceli E."/>
            <person name="Searle S.M."/>
            <person name="Sharpe T."/>
            <person name="Baker M.L."/>
            <person name="Batzer M.A."/>
            <person name="Benos P.V."/>
            <person name="Belov K."/>
            <person name="Clamp M."/>
            <person name="Cook A."/>
            <person name="Cuff J."/>
            <person name="Das R."/>
            <person name="Davidow L."/>
            <person name="Deakin J.E."/>
            <person name="Fazzari M.J."/>
            <person name="Glass J.L."/>
            <person name="Grabherr M."/>
            <person name="Greally J.M."/>
            <person name="Gu W."/>
            <person name="Hore T.A."/>
            <person name="Huttley G.A."/>
            <person name="Kleber M."/>
            <person name="Jirtle R.L."/>
            <person name="Koina E."/>
            <person name="Lee J.T."/>
            <person name="Mahony S."/>
            <person name="Marra M.A."/>
            <person name="Miller R.D."/>
            <person name="Nicholls R.D."/>
            <person name="Oda M."/>
            <person name="Papenfuss A.T."/>
            <person name="Parra Z.E."/>
            <person name="Pollock D.D."/>
            <person name="Ray D.A."/>
            <person name="Schein J.E."/>
            <person name="Speed T.P."/>
            <person name="Thompson K."/>
            <person name="VandeBerg J.L."/>
            <person name="Wade C.M."/>
            <person name="Walker J.A."/>
            <person name="Waters P.D."/>
            <person name="Webber C."/>
            <person name="Weidman J.R."/>
            <person name="Xie X."/>
            <person name="Zody M.C."/>
            <person name="Baldwin J."/>
            <person name="Abdouelleil A."/>
            <person name="Abdulkadir J."/>
            <person name="Abebe A."/>
            <person name="Abera B."/>
            <person name="Abreu J."/>
            <person name="Acer S.C."/>
            <person name="Aftuck L."/>
            <person name="Alexander A."/>
            <person name="An P."/>
            <person name="Anderson E."/>
            <person name="Anderson S."/>
            <person name="Arachi H."/>
            <person name="Azer M."/>
            <person name="Bachantsang P."/>
            <person name="Barry A."/>
            <person name="Bayul T."/>
            <person name="Berlin A."/>
            <person name="Bessette D."/>
            <person name="Bloom T."/>
            <person name="Bloom T."/>
            <person name="Boguslavskiy L."/>
            <person name="Bonnet C."/>
            <person name="Boukhgalter B."/>
            <person name="Bourzgui I."/>
            <person name="Brown A."/>
            <person name="Cahill P."/>
            <person name="Channer S."/>
            <person name="Cheshatsang Y."/>
            <person name="Chuda L."/>
            <person name="Citroen M."/>
            <person name="Collymore A."/>
            <person name="Cooke P."/>
            <person name="Costello M."/>
            <person name="D'Aco K."/>
            <person name="Daza R."/>
            <person name="De Haan G."/>
            <person name="DeGray S."/>
            <person name="DeMaso C."/>
            <person name="Dhargay N."/>
            <person name="Dooley K."/>
            <person name="Dooley E."/>
            <person name="Doricent M."/>
            <person name="Dorje P."/>
            <person name="Dorjee K."/>
            <person name="Dupes A."/>
            <person name="Elong R."/>
            <person name="Falk J."/>
            <person name="Farina A."/>
            <person name="Faro S."/>
            <person name="Ferguson D."/>
            <person name="Fisher S."/>
            <person name="Foley C.D."/>
            <person name="Franke A."/>
            <person name="Friedrich D."/>
            <person name="Gadbois L."/>
            <person name="Gearin G."/>
            <person name="Gearin C.R."/>
            <person name="Giannoukos G."/>
            <person name="Goode T."/>
            <person name="Graham J."/>
            <person name="Grandbois E."/>
            <person name="Grewal S."/>
            <person name="Gyaltsen K."/>
            <person name="Hafez N."/>
            <person name="Hagos B."/>
            <person name="Hall J."/>
            <person name="Henson C."/>
            <person name="Hollinger A."/>
            <person name="Honan T."/>
            <person name="Huard M.D."/>
            <person name="Hughes L."/>
            <person name="Hurhula B."/>
            <person name="Husby M.E."/>
            <person name="Kamat A."/>
            <person name="Kanga B."/>
            <person name="Kashin S."/>
            <person name="Khazanovich D."/>
            <person name="Kisner P."/>
            <person name="Lance K."/>
            <person name="Lara M."/>
            <person name="Lee W."/>
            <person name="Lennon N."/>
            <person name="Letendre F."/>
            <person name="LeVine R."/>
            <person name="Lipovsky A."/>
            <person name="Liu X."/>
            <person name="Liu J."/>
            <person name="Liu S."/>
            <person name="Lokyitsang T."/>
            <person name="Lokyitsang Y."/>
            <person name="Lubonja R."/>
            <person name="Lui A."/>
            <person name="MacDonald P."/>
            <person name="Magnisalis V."/>
            <person name="Maru K."/>
            <person name="Matthews C."/>
            <person name="McCusker W."/>
            <person name="McDonough S."/>
            <person name="Mehta T."/>
            <person name="Meldrim J."/>
            <person name="Meneus L."/>
            <person name="Mihai O."/>
            <person name="Mihalev A."/>
            <person name="Mihova T."/>
            <person name="Mittelman R."/>
            <person name="Mlenga V."/>
            <person name="Montmayeur A."/>
            <person name="Mulrain L."/>
            <person name="Navidi A."/>
            <person name="Naylor J."/>
            <person name="Negash T."/>
            <person name="Nguyen T."/>
            <person name="Nguyen N."/>
            <person name="Nicol R."/>
            <person name="Norbu C."/>
            <person name="Norbu N."/>
            <person name="Novod N."/>
            <person name="O'Neill B."/>
            <person name="Osman S."/>
            <person name="Markiewicz E."/>
            <person name="Oyono O.L."/>
            <person name="Patti C."/>
            <person name="Phunkhang P."/>
            <person name="Pierre F."/>
            <person name="Priest M."/>
            <person name="Raghuraman S."/>
            <person name="Rege F."/>
            <person name="Reyes R."/>
            <person name="Rise C."/>
            <person name="Rogov P."/>
            <person name="Ross K."/>
            <person name="Ryan E."/>
            <person name="Settipalli S."/>
            <person name="Shea T."/>
            <person name="Sherpa N."/>
            <person name="Shi L."/>
            <person name="Shih D."/>
            <person name="Sparrow T."/>
            <person name="Spaulding J."/>
            <person name="Stalker J."/>
            <person name="Stange-Thomann N."/>
            <person name="Stavropoulos S."/>
            <person name="Stone C."/>
            <person name="Strader C."/>
            <person name="Tesfaye S."/>
            <person name="Thomson T."/>
            <person name="Thoulutsang Y."/>
            <person name="Thoulutsang D."/>
            <person name="Topham K."/>
            <person name="Topping I."/>
            <person name="Tsamla T."/>
            <person name="Vassiliev H."/>
            <person name="Vo A."/>
            <person name="Wangchuk T."/>
            <person name="Wangdi T."/>
            <person name="Weiand M."/>
            <person name="Wilkinson J."/>
            <person name="Wilson A."/>
            <person name="Yadav S."/>
            <person name="Young G."/>
            <person name="Yu Q."/>
            <person name="Zembek L."/>
            <person name="Zhong D."/>
            <person name="Zimmer A."/>
            <person name="Zwirko Z."/>
            <person name="Jaffe D.B."/>
            <person name="Alvarez P."/>
            <person name="Brockman W."/>
            <person name="Butler J."/>
            <person name="Chin C."/>
            <person name="Gnerre S."/>
            <person name="MacCallum I."/>
            <person name="Graves J.A."/>
            <person name="Ponting C.P."/>
            <person name="Breen M."/>
            <person name="Samollow P.B."/>
            <person name="Lander E.S."/>
            <person name="Lindblad-Toh K."/>
        </authorList>
    </citation>
    <scope>NUCLEOTIDE SEQUENCE [LARGE SCALE GENOMIC DNA]</scope>
</reference>
<dbReference type="InterPro" id="IPR036388">
    <property type="entry name" value="WH-like_DNA-bd_sf"/>
</dbReference>
<accession>K7E3B5</accession>
<keyword evidence="13" id="KW-1185">Reference proteome</keyword>
<dbReference type="PRINTS" id="PR00454">
    <property type="entry name" value="ETSDOMAIN"/>
</dbReference>
<keyword evidence="5 9" id="KW-0238">DNA-binding</keyword>
<dbReference type="Proteomes" id="UP000002280">
    <property type="component" value="Chromosome X"/>
</dbReference>
<dbReference type="Gene3D" id="1.10.10.10">
    <property type="entry name" value="Winged helix-like DNA-binding domain superfamily/Winged helix DNA-binding domain"/>
    <property type="match status" value="1"/>
</dbReference>
<keyword evidence="7" id="KW-0804">Transcription</keyword>
<evidence type="ECO:0000256" key="8">
    <source>
        <dbReference type="ARBA" id="ARBA00023242"/>
    </source>
</evidence>
<evidence type="ECO:0000256" key="5">
    <source>
        <dbReference type="ARBA" id="ARBA00023125"/>
    </source>
</evidence>
<dbReference type="Ensembl" id="ENSMODT00000043371.2">
    <property type="protein sequence ID" value="ENSMODP00000040267.1"/>
    <property type="gene ID" value="ENSMODG00000029692.2"/>
</dbReference>
<name>K7E3B5_MONDO</name>
<protein>
    <submittedName>
        <fullName evidence="12">ETS-related transcription factor Elf-4-like</fullName>
    </submittedName>
</protein>
<evidence type="ECO:0000256" key="1">
    <source>
        <dbReference type="ARBA" id="ARBA00004123"/>
    </source>
</evidence>
<evidence type="ECO:0000256" key="4">
    <source>
        <dbReference type="ARBA" id="ARBA00023015"/>
    </source>
</evidence>
<dbReference type="GO" id="GO:0030154">
    <property type="term" value="P:cell differentiation"/>
    <property type="evidence" value="ECO:0000318"/>
    <property type="project" value="GO_Central"/>
</dbReference>
<dbReference type="GO" id="GO:0000981">
    <property type="term" value="F:DNA-binding transcription factor activity, RNA polymerase II-specific"/>
    <property type="evidence" value="ECO:0000318"/>
    <property type="project" value="GO_Central"/>
</dbReference>
<dbReference type="GO" id="GO:0005634">
    <property type="term" value="C:nucleus"/>
    <property type="evidence" value="ECO:0000318"/>
    <property type="project" value="GO_Central"/>
</dbReference>
<dbReference type="InterPro" id="IPR022084">
    <property type="entry name" value="TF_Elf_N"/>
</dbReference>
<feature type="region of interest" description="Disordered" evidence="10">
    <location>
        <begin position="111"/>
        <end position="132"/>
    </location>
</feature>
<dbReference type="PROSITE" id="PS00345">
    <property type="entry name" value="ETS_DOMAIN_1"/>
    <property type="match status" value="1"/>
</dbReference>
<keyword evidence="4" id="KW-0805">Transcription regulation</keyword>
<dbReference type="InterPro" id="IPR046328">
    <property type="entry name" value="ETS_fam"/>
</dbReference>
<keyword evidence="8 9" id="KW-0539">Nucleus</keyword>
<dbReference type="OrthoDB" id="8196042at2759"/>
<evidence type="ECO:0000259" key="11">
    <source>
        <dbReference type="PROSITE" id="PS50061"/>
    </source>
</evidence>
<evidence type="ECO:0000256" key="2">
    <source>
        <dbReference type="ARBA" id="ARBA00005562"/>
    </source>
</evidence>
<dbReference type="PANTHER" id="PTHR11849">
    <property type="entry name" value="ETS"/>
    <property type="match status" value="1"/>
</dbReference>
<feature type="domain" description="ETS" evidence="11">
    <location>
        <begin position="162"/>
        <end position="244"/>
    </location>
</feature>
<dbReference type="SMART" id="SM00413">
    <property type="entry name" value="ETS"/>
    <property type="match status" value="1"/>
</dbReference>
<dbReference type="AlphaFoldDB" id="K7E3B5"/>
<dbReference type="Bgee" id="ENSMODG00000029692">
    <property type="expression patterns" value="Expressed in spermatid and 7 other cell types or tissues"/>
</dbReference>
<dbReference type="GeneID" id="103105715"/>
<evidence type="ECO:0000256" key="9">
    <source>
        <dbReference type="RuleBase" id="RU004019"/>
    </source>
</evidence>
<dbReference type="SUPFAM" id="SSF46785">
    <property type="entry name" value="Winged helix' DNA-binding domain"/>
    <property type="match status" value="1"/>
</dbReference>
<dbReference type="HOGENOM" id="CLU_879864_0_0_1"/>
<reference evidence="12" key="2">
    <citation type="submission" date="2025-08" db="UniProtKB">
        <authorList>
            <consortium name="Ensembl"/>
        </authorList>
    </citation>
    <scope>IDENTIFICATION</scope>
</reference>
<dbReference type="Pfam" id="PF00178">
    <property type="entry name" value="Ets"/>
    <property type="match status" value="1"/>
</dbReference>
<dbReference type="PANTHER" id="PTHR11849:SF170">
    <property type="entry name" value="ETS-RELATED TRANSCRIPTION FACTOR ELF-4"/>
    <property type="match status" value="1"/>
</dbReference>
<dbReference type="OMA" id="THFEHED"/>
<dbReference type="STRING" id="13616.ENSMODP00000040267"/>
<proteinExistence type="inferred from homology"/>
<dbReference type="GeneTree" id="ENSGT00940000154953"/>
<organism evidence="12 13">
    <name type="scientific">Monodelphis domestica</name>
    <name type="common">Gray short-tailed opossum</name>
    <dbReference type="NCBI Taxonomy" id="13616"/>
    <lineage>
        <taxon>Eukaryota</taxon>
        <taxon>Metazoa</taxon>
        <taxon>Chordata</taxon>
        <taxon>Craniata</taxon>
        <taxon>Vertebrata</taxon>
        <taxon>Euteleostomi</taxon>
        <taxon>Mammalia</taxon>
        <taxon>Metatheria</taxon>
        <taxon>Didelphimorphia</taxon>
        <taxon>Didelphidae</taxon>
        <taxon>Monodelphis</taxon>
    </lineage>
</organism>
<comment type="similarity">
    <text evidence="2 9">Belongs to the ETS family.</text>
</comment>
<sequence>MEALEALPVWSLIPSIQLDDPSLIPVIVEQVPFSELLHLYSTHFEHEDIPSVVSQSQNLSLLEGQSMEGGILLSADDTSPSIMATEKVLLDAEAPNNILDENRMRFQVNSGNAGQNRMQGTAPKAKRARRVPKRKAPCYLPPVVEAIFPIQRKSKDGRVTGIFLWEFLLALLRNKNTSPRYIKWVHRESGVFKLVDSRAVSKMWGKQKNKPNMNYETMGRAMRYYYRKGILSKVTGQRLSYRFNNMPRETVVINDEDRPPVIETVIIEDSDPIITLEEEVEQRRLRRRRNRQARAGVRVQKTPGCCCCPPSSWPPS</sequence>
<dbReference type="GO" id="GO:0006357">
    <property type="term" value="P:regulation of transcription by RNA polymerase II"/>
    <property type="evidence" value="ECO:0000318"/>
    <property type="project" value="GO_Central"/>
</dbReference>
<dbReference type="Pfam" id="PF12310">
    <property type="entry name" value="Elf-1_N"/>
    <property type="match status" value="1"/>
</dbReference>
<dbReference type="InParanoid" id="K7E3B5"/>
<evidence type="ECO:0000313" key="12">
    <source>
        <dbReference type="Ensembl" id="ENSMODP00000040267.1"/>
    </source>
</evidence>
<keyword evidence="3" id="KW-0597">Phosphoprotein</keyword>
<evidence type="ECO:0000256" key="10">
    <source>
        <dbReference type="SAM" id="MobiDB-lite"/>
    </source>
</evidence>
<dbReference type="eggNOG" id="KOG3804">
    <property type="taxonomic scope" value="Eukaryota"/>
</dbReference>